<evidence type="ECO:0000259" key="3">
    <source>
        <dbReference type="Pfam" id="PF13359"/>
    </source>
</evidence>
<evidence type="ECO:0000256" key="2">
    <source>
        <dbReference type="ARBA" id="ARBA00022723"/>
    </source>
</evidence>
<accession>A0AAV0XWC4</accession>
<gene>
    <name evidence="4" type="ORF">MEUPH1_LOCUS26573</name>
</gene>
<dbReference type="GO" id="GO:0046872">
    <property type="term" value="F:metal ion binding"/>
    <property type="evidence" value="ECO:0007669"/>
    <property type="project" value="UniProtKB-KW"/>
</dbReference>
<organism evidence="4 5">
    <name type="scientific">Macrosiphum euphorbiae</name>
    <name type="common">potato aphid</name>
    <dbReference type="NCBI Taxonomy" id="13131"/>
    <lineage>
        <taxon>Eukaryota</taxon>
        <taxon>Metazoa</taxon>
        <taxon>Ecdysozoa</taxon>
        <taxon>Arthropoda</taxon>
        <taxon>Hexapoda</taxon>
        <taxon>Insecta</taxon>
        <taxon>Pterygota</taxon>
        <taxon>Neoptera</taxon>
        <taxon>Paraneoptera</taxon>
        <taxon>Hemiptera</taxon>
        <taxon>Sternorrhyncha</taxon>
        <taxon>Aphidomorpha</taxon>
        <taxon>Aphidoidea</taxon>
        <taxon>Aphididae</taxon>
        <taxon>Macrosiphini</taxon>
        <taxon>Macrosiphum</taxon>
    </lineage>
</organism>
<dbReference type="AlphaFoldDB" id="A0AAV0XWC4"/>
<dbReference type="Proteomes" id="UP001160148">
    <property type="component" value="Unassembled WGS sequence"/>
</dbReference>
<dbReference type="Pfam" id="PF13359">
    <property type="entry name" value="DDE_Tnp_4"/>
    <property type="match status" value="1"/>
</dbReference>
<feature type="domain" description="DDE Tnp4" evidence="3">
    <location>
        <begin position="3"/>
        <end position="53"/>
    </location>
</feature>
<evidence type="ECO:0000313" key="4">
    <source>
        <dbReference type="EMBL" id="CAI6372743.1"/>
    </source>
</evidence>
<keyword evidence="2" id="KW-0479">Metal-binding</keyword>
<reference evidence="4 5" key="1">
    <citation type="submission" date="2023-01" db="EMBL/GenBank/DDBJ databases">
        <authorList>
            <person name="Whitehead M."/>
        </authorList>
    </citation>
    <scope>NUCLEOTIDE SEQUENCE [LARGE SCALE GENOMIC DNA]</scope>
</reference>
<evidence type="ECO:0000313" key="5">
    <source>
        <dbReference type="Proteomes" id="UP001160148"/>
    </source>
</evidence>
<dbReference type="InterPro" id="IPR027806">
    <property type="entry name" value="HARBI1_dom"/>
</dbReference>
<protein>
    <recommendedName>
        <fullName evidence="3">DDE Tnp4 domain-containing protein</fullName>
    </recommendedName>
</protein>
<dbReference type="EMBL" id="CARXXK010001070">
    <property type="protein sequence ID" value="CAI6372743.1"/>
    <property type="molecule type" value="Genomic_DNA"/>
</dbReference>
<proteinExistence type="predicted"/>
<evidence type="ECO:0000256" key="1">
    <source>
        <dbReference type="ARBA" id="ARBA00001968"/>
    </source>
</evidence>
<comment type="cofactor">
    <cofactor evidence="1">
        <name>a divalent metal cation</name>
        <dbReference type="ChEBI" id="CHEBI:60240"/>
    </cofactor>
</comment>
<name>A0AAV0XWC4_9HEMI</name>
<keyword evidence="5" id="KW-1185">Reference proteome</keyword>
<sequence length="74" mass="8645">MDEALRNRDIASARVHIERINQRLKTFKILQYKFPWALAHLSSDIMILIEAICNMSPPIFSNDKFNDISVDQIQ</sequence>
<comment type="caution">
    <text evidence="4">The sequence shown here is derived from an EMBL/GenBank/DDBJ whole genome shotgun (WGS) entry which is preliminary data.</text>
</comment>